<dbReference type="PANTHER" id="PTHR43130:SF3">
    <property type="entry name" value="HTH-TYPE TRANSCRIPTIONAL REGULATOR RV1931C"/>
    <property type="match status" value="1"/>
</dbReference>
<dbReference type="InterPro" id="IPR002818">
    <property type="entry name" value="DJ-1/PfpI"/>
</dbReference>
<keyword evidence="1" id="KW-0805">Transcription regulation</keyword>
<dbReference type="GO" id="GO:0043565">
    <property type="term" value="F:sequence-specific DNA binding"/>
    <property type="evidence" value="ECO:0007669"/>
    <property type="project" value="InterPro"/>
</dbReference>
<dbReference type="InterPro" id="IPR052158">
    <property type="entry name" value="INH-QAR"/>
</dbReference>
<dbReference type="InterPro" id="IPR009057">
    <property type="entry name" value="Homeodomain-like_sf"/>
</dbReference>
<keyword evidence="2" id="KW-0804">Transcription</keyword>
<dbReference type="EMBL" id="BBMN01000001">
    <property type="protein sequence ID" value="GAL03225.1"/>
    <property type="molecule type" value="Genomic_DNA"/>
</dbReference>
<name>A0A090QJA3_9GAMM</name>
<evidence type="ECO:0000313" key="5">
    <source>
        <dbReference type="Proteomes" id="UP000029227"/>
    </source>
</evidence>
<reference evidence="4 5" key="1">
    <citation type="journal article" date="2014" name="Genome Announc.">
        <title>Draft Genome Sequences of Two Vibrionaceae Species, Vibrio ponticus C121 and Photobacterium aphoticum C119, Isolated as Coral Reef Microbiota.</title>
        <authorList>
            <person name="Al-saari N."/>
            <person name="Meirelles P.M."/>
            <person name="Mino S."/>
            <person name="Suda W."/>
            <person name="Oshima K."/>
            <person name="Hattori M."/>
            <person name="Ohkuma M."/>
            <person name="Thompson F.L."/>
            <person name="Gomez-Gil B."/>
            <person name="Sawabe T."/>
            <person name="Sawabe T."/>
        </authorList>
    </citation>
    <scope>NUCLEOTIDE SEQUENCE [LARGE SCALE GENOMIC DNA]</scope>
    <source>
        <strain evidence="4 5">JCM 19237</strain>
    </source>
</reference>
<dbReference type="SUPFAM" id="SSF52317">
    <property type="entry name" value="Class I glutamine amidotransferase-like"/>
    <property type="match status" value="1"/>
</dbReference>
<dbReference type="InterPro" id="IPR018060">
    <property type="entry name" value="HTH_AraC"/>
</dbReference>
<dbReference type="Gene3D" id="3.40.50.880">
    <property type="match status" value="1"/>
</dbReference>
<dbReference type="PROSITE" id="PS01124">
    <property type="entry name" value="HTH_ARAC_FAMILY_2"/>
    <property type="match status" value="1"/>
</dbReference>
<dbReference type="CDD" id="cd03137">
    <property type="entry name" value="GATase1_AraC_1"/>
    <property type="match status" value="1"/>
</dbReference>
<evidence type="ECO:0000313" key="4">
    <source>
        <dbReference type="EMBL" id="GAL03225.1"/>
    </source>
</evidence>
<dbReference type="Pfam" id="PF01965">
    <property type="entry name" value="DJ-1_PfpI"/>
    <property type="match status" value="1"/>
</dbReference>
<dbReference type="STRING" id="754436.JCM19237_6118"/>
<dbReference type="Pfam" id="PF12833">
    <property type="entry name" value="HTH_18"/>
    <property type="match status" value="1"/>
</dbReference>
<evidence type="ECO:0000259" key="3">
    <source>
        <dbReference type="PROSITE" id="PS01124"/>
    </source>
</evidence>
<dbReference type="Gene3D" id="1.10.10.60">
    <property type="entry name" value="Homeodomain-like"/>
    <property type="match status" value="2"/>
</dbReference>
<comment type="caution">
    <text evidence="4">The sequence shown here is derived from an EMBL/GenBank/DDBJ whole genome shotgun (WGS) entry which is preliminary data.</text>
</comment>
<gene>
    <name evidence="4" type="ORF">JCM19237_6118</name>
</gene>
<dbReference type="SMART" id="SM00342">
    <property type="entry name" value="HTH_ARAC"/>
    <property type="match status" value="1"/>
</dbReference>
<dbReference type="PANTHER" id="PTHR43130">
    <property type="entry name" value="ARAC-FAMILY TRANSCRIPTIONAL REGULATOR"/>
    <property type="match status" value="1"/>
</dbReference>
<dbReference type="eggNOG" id="COG4977">
    <property type="taxonomic scope" value="Bacteria"/>
</dbReference>
<evidence type="ECO:0000256" key="2">
    <source>
        <dbReference type="ARBA" id="ARBA00023163"/>
    </source>
</evidence>
<organism evidence="4 5">
    <name type="scientific">Photobacterium aphoticum</name>
    <dbReference type="NCBI Taxonomy" id="754436"/>
    <lineage>
        <taxon>Bacteria</taxon>
        <taxon>Pseudomonadati</taxon>
        <taxon>Pseudomonadota</taxon>
        <taxon>Gammaproteobacteria</taxon>
        <taxon>Vibrionales</taxon>
        <taxon>Vibrionaceae</taxon>
        <taxon>Photobacterium</taxon>
    </lineage>
</organism>
<sequence>MAVVVFNHFSPFHVSVPTLVFGPETLREAFFDLVMVAGEDGPLTSSLGMEMHPSHGLEALAQVDIIVLPYWHDVAARPSEALLEALVAAHQRGAKIIGLCLGAYVLAYAGLLSGKRAATHWELEADFTERFHDVSLDTNALYVEDAGLITSAGTAASIDCCLYVFRQYYSTDVVNRLARRMVVSPHRDGGQAQFIERPVPETTADARINALLTTIRQALDKPYTLDALAASVMMTRRTFTRKFHQATGMSLGEWLAAERLQLAQELLATTDCTMEQIVMKTGFSSTLTFREKFKQRFAVTPNQWRKSFHQ</sequence>
<dbReference type="AlphaFoldDB" id="A0A090QJA3"/>
<proteinExistence type="predicted"/>
<dbReference type="GO" id="GO:0003700">
    <property type="term" value="F:DNA-binding transcription factor activity"/>
    <property type="evidence" value="ECO:0007669"/>
    <property type="project" value="InterPro"/>
</dbReference>
<dbReference type="InterPro" id="IPR029062">
    <property type="entry name" value="Class_I_gatase-like"/>
</dbReference>
<accession>A0A090QJA3</accession>
<dbReference type="Proteomes" id="UP000029227">
    <property type="component" value="Unassembled WGS sequence"/>
</dbReference>
<evidence type="ECO:0000256" key="1">
    <source>
        <dbReference type="ARBA" id="ARBA00023015"/>
    </source>
</evidence>
<protein>
    <submittedName>
        <fullName evidence="4">Transcriptional regulator</fullName>
    </submittedName>
</protein>
<dbReference type="SUPFAM" id="SSF46689">
    <property type="entry name" value="Homeodomain-like"/>
    <property type="match status" value="2"/>
</dbReference>
<feature type="domain" description="HTH araC/xylS-type" evidence="3">
    <location>
        <begin position="209"/>
        <end position="307"/>
    </location>
</feature>